<dbReference type="EC" id="1.1.1.193" evidence="13"/>
<evidence type="ECO:0000256" key="12">
    <source>
        <dbReference type="ARBA" id="ARBA00023268"/>
    </source>
</evidence>
<feature type="binding site" evidence="16">
    <location>
        <position position="85"/>
    </location>
    <ligand>
        <name>Zn(2+)</name>
        <dbReference type="ChEBI" id="CHEBI:29105"/>
        <note>catalytic</note>
    </ligand>
</feature>
<evidence type="ECO:0000256" key="7">
    <source>
        <dbReference type="ARBA" id="ARBA00022723"/>
    </source>
</evidence>
<feature type="active site" description="Proton donor" evidence="14">
    <location>
        <position position="53"/>
    </location>
</feature>
<protein>
    <recommendedName>
        <fullName evidence="13">Riboflavin biosynthesis protein RibD</fullName>
    </recommendedName>
    <domain>
        <recommendedName>
            <fullName evidence="13">Diaminohydroxyphosphoribosylaminopyrimidine deaminase</fullName>
            <shortName evidence="13">DRAP deaminase</shortName>
            <ecNumber evidence="13">3.5.4.26</ecNumber>
        </recommendedName>
        <alternativeName>
            <fullName evidence="13">Riboflavin-specific deaminase</fullName>
        </alternativeName>
    </domain>
    <domain>
        <recommendedName>
            <fullName evidence="13">5-amino-6-(5-phosphoribosylamino)uracil reductase</fullName>
            <ecNumber evidence="13">1.1.1.193</ecNumber>
        </recommendedName>
        <alternativeName>
            <fullName evidence="13">HTP reductase</fullName>
        </alternativeName>
    </domain>
</protein>
<evidence type="ECO:0000256" key="10">
    <source>
        <dbReference type="ARBA" id="ARBA00022857"/>
    </source>
</evidence>
<feature type="binding site" evidence="15">
    <location>
        <position position="297"/>
    </location>
    <ligand>
        <name>substrate</name>
    </ligand>
</feature>
<evidence type="ECO:0000256" key="13">
    <source>
        <dbReference type="PIRNR" id="PIRNR006769"/>
    </source>
</evidence>
<keyword evidence="11 13" id="KW-0560">Oxidoreductase</keyword>
<feature type="binding site" evidence="16">
    <location>
        <position position="51"/>
    </location>
    <ligand>
        <name>Zn(2+)</name>
        <dbReference type="ChEBI" id="CHEBI:29105"/>
        <note>catalytic</note>
    </ligand>
</feature>
<dbReference type="CDD" id="cd01284">
    <property type="entry name" value="Riboflavin_deaminase-reductase"/>
    <property type="match status" value="1"/>
</dbReference>
<dbReference type="GO" id="GO:0009231">
    <property type="term" value="P:riboflavin biosynthetic process"/>
    <property type="evidence" value="ECO:0007669"/>
    <property type="project" value="UniProtKB-KW"/>
</dbReference>
<keyword evidence="10 13" id="KW-0521">NADP</keyword>
<evidence type="ECO:0000256" key="2">
    <source>
        <dbReference type="ARBA" id="ARBA00004882"/>
    </source>
</evidence>
<dbReference type="SUPFAM" id="SSF53597">
    <property type="entry name" value="Dihydrofolate reductase-like"/>
    <property type="match status" value="1"/>
</dbReference>
<evidence type="ECO:0000256" key="16">
    <source>
        <dbReference type="PIRSR" id="PIRSR006769-3"/>
    </source>
</evidence>
<dbReference type="Gene3D" id="3.40.430.10">
    <property type="entry name" value="Dihydrofolate Reductase, subunit A"/>
    <property type="match status" value="1"/>
</dbReference>
<dbReference type="FunFam" id="3.40.140.10:FF:000025">
    <property type="entry name" value="Riboflavin biosynthesis protein RibD"/>
    <property type="match status" value="1"/>
</dbReference>
<evidence type="ECO:0000313" key="19">
    <source>
        <dbReference type="Proteomes" id="UP000736328"/>
    </source>
</evidence>
<comment type="cofactor">
    <cofactor evidence="13 16">
        <name>Zn(2+)</name>
        <dbReference type="ChEBI" id="CHEBI:29105"/>
    </cofactor>
    <text evidence="13 16">Binds 1 zinc ion.</text>
</comment>
<dbReference type="InterPro" id="IPR002125">
    <property type="entry name" value="CMP_dCMP_dom"/>
</dbReference>
<evidence type="ECO:0000256" key="5">
    <source>
        <dbReference type="ARBA" id="ARBA00007417"/>
    </source>
</evidence>
<evidence type="ECO:0000256" key="3">
    <source>
        <dbReference type="ARBA" id="ARBA00004910"/>
    </source>
</evidence>
<evidence type="ECO:0000256" key="11">
    <source>
        <dbReference type="ARBA" id="ARBA00023002"/>
    </source>
</evidence>
<feature type="domain" description="CMP/dCMP-type deaminase" evidence="17">
    <location>
        <begin position="2"/>
        <end position="123"/>
    </location>
</feature>
<dbReference type="InterPro" id="IPR050765">
    <property type="entry name" value="Riboflavin_Biosynth_HTPR"/>
</dbReference>
<proteinExistence type="inferred from homology"/>
<feature type="binding site" evidence="15">
    <location>
        <begin position="299"/>
        <end position="305"/>
    </location>
    <ligand>
        <name>NADP(+)</name>
        <dbReference type="ChEBI" id="CHEBI:58349"/>
    </ligand>
</feature>
<keyword evidence="7 13" id="KW-0479">Metal-binding</keyword>
<comment type="pathway">
    <text evidence="3 13">Cofactor biosynthesis; riboflavin biosynthesis; 5-amino-6-(D-ribitylamino)uracil from GTP: step 3/4.</text>
</comment>
<dbReference type="PANTHER" id="PTHR38011">
    <property type="entry name" value="DIHYDROFOLATE REDUCTASE FAMILY PROTEIN (AFU_ORTHOLOGUE AFUA_8G06820)"/>
    <property type="match status" value="1"/>
</dbReference>
<keyword evidence="12" id="KW-0511">Multifunctional enzyme</keyword>
<dbReference type="GO" id="GO:0008703">
    <property type="term" value="F:5-amino-6-(5-phosphoribosylamino)uracil reductase activity"/>
    <property type="evidence" value="ECO:0007669"/>
    <property type="project" value="UniProtKB-EC"/>
</dbReference>
<evidence type="ECO:0000259" key="17">
    <source>
        <dbReference type="PROSITE" id="PS51747"/>
    </source>
</evidence>
<accession>A0A933IB45</accession>
<feature type="binding site" evidence="15">
    <location>
        <position position="205"/>
    </location>
    <ligand>
        <name>substrate</name>
    </ligand>
</feature>
<dbReference type="Gene3D" id="3.40.140.10">
    <property type="entry name" value="Cytidine Deaminase, domain 2"/>
    <property type="match status" value="1"/>
</dbReference>
<evidence type="ECO:0000256" key="1">
    <source>
        <dbReference type="ARBA" id="ARBA00002151"/>
    </source>
</evidence>
<dbReference type="NCBIfam" id="TIGR00227">
    <property type="entry name" value="ribD_Cterm"/>
    <property type="match status" value="1"/>
</dbReference>
<keyword evidence="9 13" id="KW-0862">Zinc</keyword>
<feature type="binding site" evidence="15">
    <location>
        <position position="185"/>
    </location>
    <ligand>
        <name>substrate</name>
    </ligand>
</feature>
<reference evidence="18" key="1">
    <citation type="submission" date="2020-07" db="EMBL/GenBank/DDBJ databases">
        <title>Huge and variable diversity of episymbiotic CPR bacteria and DPANN archaea in groundwater ecosystems.</title>
        <authorList>
            <person name="He C.Y."/>
            <person name="Keren R."/>
            <person name="Whittaker M."/>
            <person name="Farag I.F."/>
            <person name="Doudna J."/>
            <person name="Cate J.H.D."/>
            <person name="Banfield J.F."/>
        </authorList>
    </citation>
    <scope>NUCLEOTIDE SEQUENCE</scope>
    <source>
        <strain evidence="18">NC_groundwater_1520_Pr4_B-0.1um_53_5</strain>
    </source>
</reference>
<organism evidence="18 19">
    <name type="scientific">candidate division TA06 bacterium</name>
    <dbReference type="NCBI Taxonomy" id="2250710"/>
    <lineage>
        <taxon>Bacteria</taxon>
        <taxon>Bacteria division TA06</taxon>
    </lineage>
</organism>
<evidence type="ECO:0000256" key="15">
    <source>
        <dbReference type="PIRSR" id="PIRSR006769-2"/>
    </source>
</evidence>
<dbReference type="Pfam" id="PF01872">
    <property type="entry name" value="RibD_C"/>
    <property type="match status" value="1"/>
</dbReference>
<sequence>MGQDTKYMAQSLALAARAGGRTCPNPMVGAVLVNNGKIVGQGYHQKAGMPHAEIEALAQAGEQAKGATLYVTLEPCNHHGRTPPCTEAIIRAGIKKVVYATEDPNPVVSGGGHKTLTENGIETIGGVMEKEAVKLNEVYFKYMKSGLPFVTLKLAVSLDGRIAMSQGTTTSLSGDEARRYVHSLRLAHEAVMVGANTVVADDPQLTVRLVDNPESKQPTRFITDGKLSLSLDSKVLTDGQAKTIVVTTSAADQDKKKKIEAKGIDVWTIGKDAKGYVDLKALLHQMGLDEYCSLLVEGGGKLAASFLKLGLVDKIAMIYTPNIIGAQGVAAVGELEITELKDAFKLRDMDCRMLGQDVLIEGYLVK</sequence>
<dbReference type="InterPro" id="IPR004794">
    <property type="entry name" value="Eubact_RibD"/>
</dbReference>
<evidence type="ECO:0000256" key="8">
    <source>
        <dbReference type="ARBA" id="ARBA00022801"/>
    </source>
</evidence>
<dbReference type="InterPro" id="IPR016193">
    <property type="entry name" value="Cytidine_deaminase-like"/>
</dbReference>
<feature type="binding site" evidence="16">
    <location>
        <position position="76"/>
    </location>
    <ligand>
        <name>Zn(2+)</name>
        <dbReference type="ChEBI" id="CHEBI:29105"/>
        <note>catalytic</note>
    </ligand>
</feature>
<dbReference type="Proteomes" id="UP000736328">
    <property type="component" value="Unassembled WGS sequence"/>
</dbReference>
<dbReference type="InterPro" id="IPR011549">
    <property type="entry name" value="RibD_C"/>
</dbReference>
<dbReference type="InterPro" id="IPR016192">
    <property type="entry name" value="APOBEC/CMP_deaminase_Zn-bd"/>
</dbReference>
<dbReference type="NCBIfam" id="TIGR00326">
    <property type="entry name" value="eubact_ribD"/>
    <property type="match status" value="1"/>
</dbReference>
<keyword evidence="6 13" id="KW-0686">Riboflavin biosynthesis</keyword>
<dbReference type="AlphaFoldDB" id="A0A933IB45"/>
<evidence type="ECO:0000313" key="18">
    <source>
        <dbReference type="EMBL" id="MBI4727185.1"/>
    </source>
</evidence>
<comment type="catalytic activity">
    <reaction evidence="13">
        <text>5-amino-6-(5-phospho-D-ribitylamino)uracil + NADP(+) = 5-amino-6-(5-phospho-D-ribosylamino)uracil + NADPH + H(+)</text>
        <dbReference type="Rhea" id="RHEA:17845"/>
        <dbReference type="ChEBI" id="CHEBI:15378"/>
        <dbReference type="ChEBI" id="CHEBI:57783"/>
        <dbReference type="ChEBI" id="CHEBI:58349"/>
        <dbReference type="ChEBI" id="CHEBI:58421"/>
        <dbReference type="ChEBI" id="CHEBI:58453"/>
        <dbReference type="EC" id="1.1.1.193"/>
    </reaction>
</comment>
<comment type="pathway">
    <text evidence="2 13">Cofactor biosynthesis; riboflavin biosynthesis; 5-amino-6-(D-ribitylamino)uracil from GTP: step 2/4.</text>
</comment>
<feature type="binding site" evidence="15">
    <location>
        <position position="208"/>
    </location>
    <ligand>
        <name>substrate</name>
    </ligand>
</feature>
<keyword evidence="8 13" id="KW-0378">Hydrolase</keyword>
<gene>
    <name evidence="18" type="primary">ribD</name>
    <name evidence="18" type="ORF">HY768_08205</name>
</gene>
<dbReference type="PANTHER" id="PTHR38011:SF7">
    <property type="entry name" value="2,5-DIAMINO-6-RIBOSYLAMINO-4(3H)-PYRIMIDINONE 5'-PHOSPHATE REDUCTASE"/>
    <property type="match status" value="1"/>
</dbReference>
<name>A0A933IB45_UNCT6</name>
<comment type="similarity">
    <text evidence="5 13">In the C-terminal section; belongs to the HTP reductase family.</text>
</comment>
<evidence type="ECO:0000256" key="6">
    <source>
        <dbReference type="ARBA" id="ARBA00022619"/>
    </source>
</evidence>
<evidence type="ECO:0000256" key="4">
    <source>
        <dbReference type="ARBA" id="ARBA00005259"/>
    </source>
</evidence>
<comment type="similarity">
    <text evidence="4 13">In the N-terminal section; belongs to the cytidine and deoxycytidylate deaminase family.</text>
</comment>
<dbReference type="PIRSF" id="PIRSF006769">
    <property type="entry name" value="RibD"/>
    <property type="match status" value="1"/>
</dbReference>
<dbReference type="PROSITE" id="PS00903">
    <property type="entry name" value="CYT_DCMP_DEAMINASES_1"/>
    <property type="match status" value="1"/>
</dbReference>
<evidence type="ECO:0000256" key="9">
    <source>
        <dbReference type="ARBA" id="ARBA00022833"/>
    </source>
</evidence>
<comment type="caution">
    <text evidence="18">The sequence shown here is derived from an EMBL/GenBank/DDBJ whole genome shotgun (WGS) entry which is preliminary data.</text>
</comment>
<comment type="catalytic activity">
    <reaction evidence="13">
        <text>2,5-diamino-6-hydroxy-4-(5-phosphoribosylamino)-pyrimidine + H2O + H(+) = 5-amino-6-(5-phospho-D-ribosylamino)uracil + NH4(+)</text>
        <dbReference type="Rhea" id="RHEA:21868"/>
        <dbReference type="ChEBI" id="CHEBI:15377"/>
        <dbReference type="ChEBI" id="CHEBI:15378"/>
        <dbReference type="ChEBI" id="CHEBI:28938"/>
        <dbReference type="ChEBI" id="CHEBI:58453"/>
        <dbReference type="ChEBI" id="CHEBI:58614"/>
        <dbReference type="EC" id="3.5.4.26"/>
    </reaction>
</comment>
<dbReference type="GO" id="GO:0008270">
    <property type="term" value="F:zinc ion binding"/>
    <property type="evidence" value="ECO:0007669"/>
    <property type="project" value="InterPro"/>
</dbReference>
<dbReference type="PROSITE" id="PS51747">
    <property type="entry name" value="CYT_DCMP_DEAMINASES_2"/>
    <property type="match status" value="1"/>
</dbReference>
<feature type="binding site" evidence="15">
    <location>
        <position position="201"/>
    </location>
    <ligand>
        <name>NADP(+)</name>
        <dbReference type="ChEBI" id="CHEBI:58349"/>
    </ligand>
</feature>
<dbReference type="SUPFAM" id="SSF53927">
    <property type="entry name" value="Cytidine deaminase-like"/>
    <property type="match status" value="1"/>
</dbReference>
<dbReference type="InterPro" id="IPR002734">
    <property type="entry name" value="RibDG_C"/>
</dbReference>
<dbReference type="EMBL" id="JACQXR010000108">
    <property type="protein sequence ID" value="MBI4727185.1"/>
    <property type="molecule type" value="Genomic_DNA"/>
</dbReference>
<dbReference type="Pfam" id="PF00383">
    <property type="entry name" value="dCMP_cyt_deam_1"/>
    <property type="match status" value="1"/>
</dbReference>
<evidence type="ECO:0000256" key="14">
    <source>
        <dbReference type="PIRSR" id="PIRSR006769-1"/>
    </source>
</evidence>
<dbReference type="InterPro" id="IPR024072">
    <property type="entry name" value="DHFR-like_dom_sf"/>
</dbReference>
<feature type="binding site" evidence="15">
    <location>
        <position position="155"/>
    </location>
    <ligand>
        <name>NADP(+)</name>
        <dbReference type="ChEBI" id="CHEBI:58349"/>
    </ligand>
</feature>
<feature type="binding site" evidence="15">
    <location>
        <position position="197"/>
    </location>
    <ligand>
        <name>NADP(+)</name>
        <dbReference type="ChEBI" id="CHEBI:58349"/>
    </ligand>
</feature>
<dbReference type="EC" id="3.5.4.26" evidence="13"/>
<comment type="function">
    <text evidence="1 13">Converts 2,5-diamino-6-(ribosylamino)-4(3h)-pyrimidinone 5'-phosphate into 5-amino-6-(ribosylamino)-2,4(1h,3h)-pyrimidinedione 5'-phosphate.</text>
</comment>
<dbReference type="GO" id="GO:0008835">
    <property type="term" value="F:diaminohydroxyphosphoribosylaminopyrimidine deaminase activity"/>
    <property type="evidence" value="ECO:0007669"/>
    <property type="project" value="UniProtKB-EC"/>
</dbReference>
<dbReference type="GO" id="GO:0050661">
    <property type="term" value="F:NADP binding"/>
    <property type="evidence" value="ECO:0007669"/>
    <property type="project" value="InterPro"/>
</dbReference>